<dbReference type="InterPro" id="IPR025110">
    <property type="entry name" value="AMP-bd_C"/>
</dbReference>
<dbReference type="PANTHER" id="PTHR24096">
    <property type="entry name" value="LONG-CHAIN-FATTY-ACID--COA LIGASE"/>
    <property type="match status" value="1"/>
</dbReference>
<dbReference type="Gene3D" id="3.40.50.12780">
    <property type="entry name" value="N-terminal domain of ligase-like"/>
    <property type="match status" value="1"/>
</dbReference>
<dbReference type="SUPFAM" id="SSF56801">
    <property type="entry name" value="Acetyl-CoA synthetase-like"/>
    <property type="match status" value="1"/>
</dbReference>
<evidence type="ECO:0000313" key="4">
    <source>
        <dbReference type="EMBL" id="KAK6930857.1"/>
    </source>
</evidence>
<evidence type="ECO:0000259" key="3">
    <source>
        <dbReference type="Pfam" id="PF13193"/>
    </source>
</evidence>
<proteinExistence type="inferred from homology"/>
<dbReference type="PANTHER" id="PTHR24096:SF362">
    <property type="entry name" value="4-COUMARATE--COA LIGASE-LIKE 9"/>
    <property type="match status" value="1"/>
</dbReference>
<dbReference type="InterPro" id="IPR042099">
    <property type="entry name" value="ANL_N_sf"/>
</dbReference>
<sequence length="222" mass="25640">MKNAVEMLILRIGNQGVWAHGSYGWSYEIDRYRRQQGIGGFSRICELVLLIQKQEIVCLLSSQGSYGLRDQLCSRQFLEKCAASVGYIGDDEATTECLDSRGWYRTGDLCYFDDKGFLFFVDRLKELIKYKGYQVAPAELEQVIQSHPDVVEAAVIPYPDEEAGQIAMAFIVRRRESTIDESNIKDFVAKQQASNILRMECSLEFHDLRTNRPDRTWERIDW</sequence>
<evidence type="ECO:0000313" key="5">
    <source>
        <dbReference type="Proteomes" id="UP001370490"/>
    </source>
</evidence>
<name>A0AAN8ZAL6_9MAGN</name>
<dbReference type="Gene3D" id="3.30.300.30">
    <property type="match status" value="1"/>
</dbReference>
<gene>
    <name evidence="4" type="ORF">RJ641_002650</name>
</gene>
<keyword evidence="5" id="KW-1185">Reference proteome</keyword>
<dbReference type="GO" id="GO:0016405">
    <property type="term" value="F:CoA-ligase activity"/>
    <property type="evidence" value="ECO:0007669"/>
    <property type="project" value="TreeGrafter"/>
</dbReference>
<accession>A0AAN8ZAL6</accession>
<comment type="caution">
    <text evidence="4">The sequence shown here is derived from an EMBL/GenBank/DDBJ whole genome shotgun (WGS) entry which is preliminary data.</text>
</comment>
<feature type="domain" description="AMP-binding enzyme C-terminal" evidence="3">
    <location>
        <begin position="139"/>
        <end position="191"/>
    </location>
</feature>
<dbReference type="Proteomes" id="UP001370490">
    <property type="component" value="Unassembled WGS sequence"/>
</dbReference>
<reference evidence="4 5" key="1">
    <citation type="submission" date="2023-12" db="EMBL/GenBank/DDBJ databases">
        <title>A high-quality genome assembly for Dillenia turbinata (Dilleniales).</title>
        <authorList>
            <person name="Chanderbali A."/>
        </authorList>
    </citation>
    <scope>NUCLEOTIDE SEQUENCE [LARGE SCALE GENOMIC DNA]</scope>
    <source>
        <strain evidence="4">LSX21</strain>
        <tissue evidence="4">Leaf</tissue>
    </source>
</reference>
<evidence type="ECO:0000256" key="1">
    <source>
        <dbReference type="ARBA" id="ARBA00006432"/>
    </source>
</evidence>
<keyword evidence="2" id="KW-0436">Ligase</keyword>
<protein>
    <submittedName>
        <fullName evidence="4">AMP-binding enzyme, C-terminal domain</fullName>
    </submittedName>
</protein>
<organism evidence="4 5">
    <name type="scientific">Dillenia turbinata</name>
    <dbReference type="NCBI Taxonomy" id="194707"/>
    <lineage>
        <taxon>Eukaryota</taxon>
        <taxon>Viridiplantae</taxon>
        <taxon>Streptophyta</taxon>
        <taxon>Embryophyta</taxon>
        <taxon>Tracheophyta</taxon>
        <taxon>Spermatophyta</taxon>
        <taxon>Magnoliopsida</taxon>
        <taxon>eudicotyledons</taxon>
        <taxon>Gunneridae</taxon>
        <taxon>Pentapetalae</taxon>
        <taxon>Dilleniales</taxon>
        <taxon>Dilleniaceae</taxon>
        <taxon>Dillenia</taxon>
    </lineage>
</organism>
<comment type="similarity">
    <text evidence="1">Belongs to the ATP-dependent AMP-binding enzyme family.</text>
</comment>
<dbReference type="AlphaFoldDB" id="A0AAN8ZAL6"/>
<dbReference type="InterPro" id="IPR045851">
    <property type="entry name" value="AMP-bd_C_sf"/>
</dbReference>
<dbReference type="EMBL" id="JBAMMX010000011">
    <property type="protein sequence ID" value="KAK6930857.1"/>
    <property type="molecule type" value="Genomic_DNA"/>
</dbReference>
<evidence type="ECO:0000256" key="2">
    <source>
        <dbReference type="ARBA" id="ARBA00022598"/>
    </source>
</evidence>
<dbReference type="Pfam" id="PF13193">
    <property type="entry name" value="AMP-binding_C"/>
    <property type="match status" value="1"/>
</dbReference>